<gene>
    <name evidence="1" type="ORF">niasHS_017214</name>
</gene>
<dbReference type="AlphaFoldDB" id="A0ABD2I0K8"/>
<evidence type="ECO:0000313" key="2">
    <source>
        <dbReference type="Proteomes" id="UP001620645"/>
    </source>
</evidence>
<sequence length="127" mass="14832">MPVKLESLKATFNLGREDKPLFPYYYNKKEHYGIRLEHLPPIEDYSPGSINKEKFAKFEKWSCTNAGVAMNIIKAMFLLTEQLSIVPEKGYERCDRASVMAIKYLEWRSKRDETEIRHAGNGREVET</sequence>
<dbReference type="EMBL" id="JBICCN010000394">
    <property type="protein sequence ID" value="KAL3071357.1"/>
    <property type="molecule type" value="Genomic_DNA"/>
</dbReference>
<reference evidence="1 2" key="1">
    <citation type="submission" date="2024-10" db="EMBL/GenBank/DDBJ databases">
        <authorList>
            <person name="Kim D."/>
        </authorList>
    </citation>
    <scope>NUCLEOTIDE SEQUENCE [LARGE SCALE GENOMIC DNA]</scope>
    <source>
        <strain evidence="1">Taebaek</strain>
    </source>
</reference>
<protein>
    <submittedName>
        <fullName evidence="1">Uncharacterized protein</fullName>
    </submittedName>
</protein>
<organism evidence="1 2">
    <name type="scientific">Heterodera schachtii</name>
    <name type="common">Sugarbeet cyst nematode worm</name>
    <name type="synonym">Tylenchus schachtii</name>
    <dbReference type="NCBI Taxonomy" id="97005"/>
    <lineage>
        <taxon>Eukaryota</taxon>
        <taxon>Metazoa</taxon>
        <taxon>Ecdysozoa</taxon>
        <taxon>Nematoda</taxon>
        <taxon>Chromadorea</taxon>
        <taxon>Rhabditida</taxon>
        <taxon>Tylenchina</taxon>
        <taxon>Tylenchomorpha</taxon>
        <taxon>Tylenchoidea</taxon>
        <taxon>Heteroderidae</taxon>
        <taxon>Heteroderinae</taxon>
        <taxon>Heterodera</taxon>
    </lineage>
</organism>
<comment type="caution">
    <text evidence="1">The sequence shown here is derived from an EMBL/GenBank/DDBJ whole genome shotgun (WGS) entry which is preliminary data.</text>
</comment>
<keyword evidence="2" id="KW-1185">Reference proteome</keyword>
<accession>A0ABD2I0K8</accession>
<dbReference type="Proteomes" id="UP001620645">
    <property type="component" value="Unassembled WGS sequence"/>
</dbReference>
<evidence type="ECO:0000313" key="1">
    <source>
        <dbReference type="EMBL" id="KAL3071357.1"/>
    </source>
</evidence>
<name>A0ABD2I0K8_HETSC</name>
<proteinExistence type="predicted"/>